<gene>
    <name evidence="2" type="ORF">SPRG_05509</name>
</gene>
<dbReference type="InterPro" id="IPR011990">
    <property type="entry name" value="TPR-like_helical_dom_sf"/>
</dbReference>
<dbReference type="Pfam" id="PF00856">
    <property type="entry name" value="SET"/>
    <property type="match status" value="1"/>
</dbReference>
<dbReference type="AlphaFoldDB" id="A0A067CGB4"/>
<keyword evidence="3" id="KW-1185">Reference proteome</keyword>
<evidence type="ECO:0000259" key="1">
    <source>
        <dbReference type="Pfam" id="PF00856"/>
    </source>
</evidence>
<accession>A0A067CGB4</accession>
<dbReference type="Gene3D" id="1.25.40.10">
    <property type="entry name" value="Tetratricopeptide repeat domain"/>
    <property type="match status" value="1"/>
</dbReference>
<dbReference type="SUPFAM" id="SSF82199">
    <property type="entry name" value="SET domain"/>
    <property type="match status" value="1"/>
</dbReference>
<protein>
    <recommendedName>
        <fullName evidence="1">SET domain-containing protein</fullName>
    </recommendedName>
</protein>
<dbReference type="STRING" id="695850.A0A067CGB4"/>
<evidence type="ECO:0000313" key="3">
    <source>
        <dbReference type="Proteomes" id="UP000030745"/>
    </source>
</evidence>
<organism evidence="2 3">
    <name type="scientific">Saprolegnia parasitica (strain CBS 223.65)</name>
    <dbReference type="NCBI Taxonomy" id="695850"/>
    <lineage>
        <taxon>Eukaryota</taxon>
        <taxon>Sar</taxon>
        <taxon>Stramenopiles</taxon>
        <taxon>Oomycota</taxon>
        <taxon>Saprolegniomycetes</taxon>
        <taxon>Saprolegniales</taxon>
        <taxon>Saprolegniaceae</taxon>
        <taxon>Saprolegnia</taxon>
    </lineage>
</organism>
<evidence type="ECO:0000313" key="2">
    <source>
        <dbReference type="EMBL" id="KDO29553.1"/>
    </source>
</evidence>
<proteinExistence type="predicted"/>
<sequence>MRPISTRTPPSNPAVPRHECSRAADPWCCQQQRCRRYIAFDAPPALDVCAAQLQRVYRLLARASAHWHWLFPVAAALNHACVPNCVATFRGRELHLRALRPISPGDELTIAYTEVVAPTRARRLELATSYFFHCDCLRCMGSGSCWAKKEPLLEGLGCSQSGCAGRLEPAIDGAVNTCPTCLTVTECNDVTPRLVQRAIQAADDAERRKDVPKAIASRQRAYALTQASYHKYHADNIAGAETLANLIMSAENARFRDAAQNSLALALYASALEGLRWLYGPELAPLRGLTTLKYAQALHLADPRAKDEALRLVQEACPLLATTHGDDSAVVATAIALLHELQRVE</sequence>
<dbReference type="InterPro" id="IPR050869">
    <property type="entry name" value="H3K4_H4K5_MeTrfase"/>
</dbReference>
<name>A0A067CGB4_SAPPC</name>
<feature type="domain" description="SET" evidence="1">
    <location>
        <begin position="70"/>
        <end position="112"/>
    </location>
</feature>
<dbReference type="Gene3D" id="2.170.270.10">
    <property type="entry name" value="SET domain"/>
    <property type="match status" value="1"/>
</dbReference>
<dbReference type="KEGG" id="spar:SPRG_05509"/>
<dbReference type="RefSeq" id="XP_012199618.1">
    <property type="nucleotide sequence ID" value="XM_012344228.1"/>
</dbReference>
<dbReference type="InterPro" id="IPR001214">
    <property type="entry name" value="SET_dom"/>
</dbReference>
<dbReference type="PANTHER" id="PTHR12197:SF251">
    <property type="entry name" value="EG:BACR7C10.4 PROTEIN"/>
    <property type="match status" value="1"/>
</dbReference>
<dbReference type="InterPro" id="IPR046341">
    <property type="entry name" value="SET_dom_sf"/>
</dbReference>
<dbReference type="EMBL" id="KK583205">
    <property type="protein sequence ID" value="KDO29553.1"/>
    <property type="molecule type" value="Genomic_DNA"/>
</dbReference>
<dbReference type="VEuPathDB" id="FungiDB:SPRG_05509"/>
<dbReference type="OrthoDB" id="194692at2759"/>
<dbReference type="GO" id="GO:0005634">
    <property type="term" value="C:nucleus"/>
    <property type="evidence" value="ECO:0007669"/>
    <property type="project" value="TreeGrafter"/>
</dbReference>
<dbReference type="GeneID" id="24127901"/>
<dbReference type="Proteomes" id="UP000030745">
    <property type="component" value="Unassembled WGS sequence"/>
</dbReference>
<reference evidence="2 3" key="1">
    <citation type="journal article" date="2013" name="PLoS Genet.">
        <title>Distinctive expansion of potential virulence genes in the genome of the oomycete fish pathogen Saprolegnia parasitica.</title>
        <authorList>
            <person name="Jiang R.H."/>
            <person name="de Bruijn I."/>
            <person name="Haas B.J."/>
            <person name="Belmonte R."/>
            <person name="Lobach L."/>
            <person name="Christie J."/>
            <person name="van den Ackerveken G."/>
            <person name="Bottin A."/>
            <person name="Bulone V."/>
            <person name="Diaz-Moreno S.M."/>
            <person name="Dumas B."/>
            <person name="Fan L."/>
            <person name="Gaulin E."/>
            <person name="Govers F."/>
            <person name="Grenville-Briggs L.J."/>
            <person name="Horner N.R."/>
            <person name="Levin J.Z."/>
            <person name="Mammella M."/>
            <person name="Meijer H.J."/>
            <person name="Morris P."/>
            <person name="Nusbaum C."/>
            <person name="Oome S."/>
            <person name="Phillips A.J."/>
            <person name="van Rooyen D."/>
            <person name="Rzeszutek E."/>
            <person name="Saraiva M."/>
            <person name="Secombes C.J."/>
            <person name="Seidl M.F."/>
            <person name="Snel B."/>
            <person name="Stassen J.H."/>
            <person name="Sykes S."/>
            <person name="Tripathy S."/>
            <person name="van den Berg H."/>
            <person name="Vega-Arreguin J.C."/>
            <person name="Wawra S."/>
            <person name="Young S.K."/>
            <person name="Zeng Q."/>
            <person name="Dieguez-Uribeondo J."/>
            <person name="Russ C."/>
            <person name="Tyler B.M."/>
            <person name="van West P."/>
        </authorList>
    </citation>
    <scope>NUCLEOTIDE SEQUENCE [LARGE SCALE GENOMIC DNA]</scope>
    <source>
        <strain evidence="2 3">CBS 223.65</strain>
    </source>
</reference>
<dbReference type="PANTHER" id="PTHR12197">
    <property type="entry name" value="HISTONE-LYSINE N-METHYLTRANSFERASE SMYD"/>
    <property type="match status" value="1"/>
</dbReference>